<evidence type="ECO:0000313" key="2">
    <source>
        <dbReference type="Proteomes" id="UP000735302"/>
    </source>
</evidence>
<evidence type="ECO:0000313" key="1">
    <source>
        <dbReference type="EMBL" id="GFO10672.1"/>
    </source>
</evidence>
<proteinExistence type="predicted"/>
<dbReference type="AlphaFoldDB" id="A0AAV4ATM7"/>
<protein>
    <submittedName>
        <fullName evidence="1">Uncharacterized protein</fullName>
    </submittedName>
</protein>
<accession>A0AAV4ATM7</accession>
<sequence length="122" mass="14047">MRSRAKVGHTTSSFLEDVLEDVKTEKALDDRKKFGERTNKTRAGRDRNARGKLAKSVGSCSEYNRWWLLLYARAEFTVCPKKLMKAEDFPDHEMALRSAAMYQSQKAVKESSGECERRKVKL</sequence>
<keyword evidence="2" id="KW-1185">Reference proteome</keyword>
<comment type="caution">
    <text evidence="1">The sequence shown here is derived from an EMBL/GenBank/DDBJ whole genome shotgun (WGS) entry which is preliminary data.</text>
</comment>
<reference evidence="1 2" key="1">
    <citation type="journal article" date="2021" name="Elife">
        <title>Chloroplast acquisition without the gene transfer in kleptoplastic sea slugs, Plakobranchus ocellatus.</title>
        <authorList>
            <person name="Maeda T."/>
            <person name="Takahashi S."/>
            <person name="Yoshida T."/>
            <person name="Shimamura S."/>
            <person name="Takaki Y."/>
            <person name="Nagai Y."/>
            <person name="Toyoda A."/>
            <person name="Suzuki Y."/>
            <person name="Arimoto A."/>
            <person name="Ishii H."/>
            <person name="Satoh N."/>
            <person name="Nishiyama T."/>
            <person name="Hasebe M."/>
            <person name="Maruyama T."/>
            <person name="Minagawa J."/>
            <person name="Obokata J."/>
            <person name="Shigenobu S."/>
        </authorList>
    </citation>
    <scope>NUCLEOTIDE SEQUENCE [LARGE SCALE GENOMIC DNA]</scope>
</reference>
<dbReference type="Proteomes" id="UP000735302">
    <property type="component" value="Unassembled WGS sequence"/>
</dbReference>
<dbReference type="EMBL" id="BLXT01004186">
    <property type="protein sequence ID" value="GFO10672.1"/>
    <property type="molecule type" value="Genomic_DNA"/>
</dbReference>
<gene>
    <name evidence="1" type="ORF">PoB_003717700</name>
</gene>
<name>A0AAV4ATM7_9GAST</name>
<organism evidence="1 2">
    <name type="scientific">Plakobranchus ocellatus</name>
    <dbReference type="NCBI Taxonomy" id="259542"/>
    <lineage>
        <taxon>Eukaryota</taxon>
        <taxon>Metazoa</taxon>
        <taxon>Spiralia</taxon>
        <taxon>Lophotrochozoa</taxon>
        <taxon>Mollusca</taxon>
        <taxon>Gastropoda</taxon>
        <taxon>Heterobranchia</taxon>
        <taxon>Euthyneura</taxon>
        <taxon>Panpulmonata</taxon>
        <taxon>Sacoglossa</taxon>
        <taxon>Placobranchoidea</taxon>
        <taxon>Plakobranchidae</taxon>
        <taxon>Plakobranchus</taxon>
    </lineage>
</organism>